<gene>
    <name evidence="4" type="primary">ydfG</name>
    <name evidence="4" type="ORF">NCTC10297_00744</name>
</gene>
<dbReference type="PANTHER" id="PTHR42901">
    <property type="entry name" value="ALCOHOL DEHYDROGENASE"/>
    <property type="match status" value="1"/>
</dbReference>
<evidence type="ECO:0000313" key="4">
    <source>
        <dbReference type="EMBL" id="VEG12801.1"/>
    </source>
</evidence>
<organism evidence="4 5">
    <name type="scientific">Moraxella cuniculi</name>
    <dbReference type="NCBI Taxonomy" id="34061"/>
    <lineage>
        <taxon>Bacteria</taxon>
        <taxon>Pseudomonadati</taxon>
        <taxon>Pseudomonadota</taxon>
        <taxon>Gammaproteobacteria</taxon>
        <taxon>Moraxellales</taxon>
        <taxon>Moraxellaceae</taxon>
        <taxon>Moraxella</taxon>
    </lineage>
</organism>
<dbReference type="Gene3D" id="3.40.50.720">
    <property type="entry name" value="NAD(P)-binding Rossmann-like Domain"/>
    <property type="match status" value="1"/>
</dbReference>
<dbReference type="EMBL" id="LR134343">
    <property type="protein sequence ID" value="VEG12801.1"/>
    <property type="molecule type" value="Genomic_DNA"/>
</dbReference>
<dbReference type="PROSITE" id="PS00061">
    <property type="entry name" value="ADH_SHORT"/>
    <property type="match status" value="1"/>
</dbReference>
<dbReference type="SUPFAM" id="SSF51735">
    <property type="entry name" value="NAD(P)-binding Rossmann-fold domains"/>
    <property type="match status" value="1"/>
</dbReference>
<keyword evidence="2 4" id="KW-0560">Oxidoreductase</keyword>
<comment type="similarity">
    <text evidence="1 3">Belongs to the short-chain dehydrogenases/reductases (SDR) family.</text>
</comment>
<dbReference type="PANTHER" id="PTHR42901:SF1">
    <property type="entry name" value="ALCOHOL DEHYDROGENASE"/>
    <property type="match status" value="1"/>
</dbReference>
<protein>
    <submittedName>
        <fullName evidence="4">NADP-dependent 3-hydroxy acid dehydrogenase YdfG</fullName>
        <ecNumber evidence="4">1.1.1.-</ecNumber>
    </submittedName>
</protein>
<dbReference type="GO" id="GO:0016616">
    <property type="term" value="F:oxidoreductase activity, acting on the CH-OH group of donors, NAD or NADP as acceptor"/>
    <property type="evidence" value="ECO:0007669"/>
    <property type="project" value="UniProtKB-ARBA"/>
</dbReference>
<dbReference type="PRINTS" id="PR00081">
    <property type="entry name" value="GDHRDH"/>
</dbReference>
<proteinExistence type="inferred from homology"/>
<dbReference type="InterPro" id="IPR002347">
    <property type="entry name" value="SDR_fam"/>
</dbReference>
<dbReference type="InterPro" id="IPR036291">
    <property type="entry name" value="NAD(P)-bd_dom_sf"/>
</dbReference>
<evidence type="ECO:0000256" key="3">
    <source>
        <dbReference type="RuleBase" id="RU000363"/>
    </source>
</evidence>
<dbReference type="Proteomes" id="UP000274100">
    <property type="component" value="Chromosome"/>
</dbReference>
<evidence type="ECO:0000313" key="5">
    <source>
        <dbReference type="Proteomes" id="UP000274100"/>
    </source>
</evidence>
<dbReference type="AlphaFoldDB" id="A0A3S4R0J1"/>
<dbReference type="InterPro" id="IPR020904">
    <property type="entry name" value="Sc_DH/Rdtase_CS"/>
</dbReference>
<dbReference type="PRINTS" id="PR00080">
    <property type="entry name" value="SDRFAMILY"/>
</dbReference>
<evidence type="ECO:0000256" key="1">
    <source>
        <dbReference type="ARBA" id="ARBA00006484"/>
    </source>
</evidence>
<name>A0A3S4R0J1_9GAMM</name>
<dbReference type="EC" id="1.1.1.-" evidence="4"/>
<dbReference type="Pfam" id="PF00106">
    <property type="entry name" value="adh_short"/>
    <property type="match status" value="1"/>
</dbReference>
<dbReference type="FunFam" id="3.40.50.720:FF:000047">
    <property type="entry name" value="NADP-dependent L-serine/L-allo-threonine dehydrogenase"/>
    <property type="match status" value="1"/>
</dbReference>
<sequence>MSGSWDIDESDMNILVTGATSGFGEQIARDFVATGHTVYGTGRRADRLAALQDELGERFLPVCFDVADSEATVAALTKIDLSAIDVLVNNAGLALGLEPAHRADSTDWQTMIDVNIKGLVTVTHLLLPHMVAKNSGTIINIGSTAGNHPYFGANVYGASKAFVKQFSNNLRADLLGVRVRVTNIEPGLCGGTEFSNVRFKGDDDKAAAVYEQVAYLTAQDISNAVQWVVSLPWHVNINSMELMPTAQTYAGLTVARGI</sequence>
<accession>A0A3S4R0J1</accession>
<reference evidence="4 5" key="1">
    <citation type="submission" date="2018-12" db="EMBL/GenBank/DDBJ databases">
        <authorList>
            <consortium name="Pathogen Informatics"/>
        </authorList>
    </citation>
    <scope>NUCLEOTIDE SEQUENCE [LARGE SCALE GENOMIC DNA]</scope>
    <source>
        <strain evidence="4 5">NCTC10297</strain>
    </source>
</reference>
<evidence type="ECO:0000256" key="2">
    <source>
        <dbReference type="ARBA" id="ARBA00023002"/>
    </source>
</evidence>
<dbReference type="KEGG" id="mcun:NCTC10297_00744"/>